<evidence type="ECO:0000313" key="4">
    <source>
        <dbReference type="Proteomes" id="UP000178912"/>
    </source>
</evidence>
<feature type="domain" description="Prion-inhibition and propagation HeLo" evidence="2">
    <location>
        <begin position="8"/>
        <end position="169"/>
    </location>
</feature>
<feature type="region of interest" description="Disordered" evidence="1">
    <location>
        <begin position="126"/>
        <end position="160"/>
    </location>
</feature>
<dbReference type="EMBL" id="FJUX01000013">
    <property type="protein sequence ID" value="CZS92636.1"/>
    <property type="molecule type" value="Genomic_DNA"/>
</dbReference>
<accession>A0A1E1K3C9</accession>
<dbReference type="InterPro" id="IPR029498">
    <property type="entry name" value="HeLo_dom"/>
</dbReference>
<dbReference type="PANTHER" id="PTHR37542:SF1">
    <property type="entry name" value="PRION-INHIBITION AND PROPAGATION HELO DOMAIN-CONTAINING PROTEIN"/>
    <property type="match status" value="1"/>
</dbReference>
<reference evidence="4" key="1">
    <citation type="submission" date="2016-03" db="EMBL/GenBank/DDBJ databases">
        <authorList>
            <person name="Guldener U."/>
        </authorList>
    </citation>
    <scope>NUCLEOTIDE SEQUENCE [LARGE SCALE GENOMIC DNA]</scope>
    <source>
        <strain evidence="4">04CH-RAC-A.6.1</strain>
    </source>
</reference>
<evidence type="ECO:0000313" key="3">
    <source>
        <dbReference type="EMBL" id="CZS92636.1"/>
    </source>
</evidence>
<sequence>MDPVSAVGIALSVAGLAGQVFKGCIQGKQAILSLHHIQIDNLGIQFIITAKDLPDDCKYLNLRLRMEQQRLFAWSETSGLLDLQNSDDTKVQQSNTFVIHRTTILDLLVQIQCLFKEFEQAQKKNHRLATVPESSESDDEVSKDPAKDASNAHVPLPEGRRKFIIKAMKAITTSKKR</sequence>
<proteinExistence type="predicted"/>
<dbReference type="Proteomes" id="UP000178912">
    <property type="component" value="Unassembled WGS sequence"/>
</dbReference>
<evidence type="ECO:0000256" key="1">
    <source>
        <dbReference type="SAM" id="MobiDB-lite"/>
    </source>
</evidence>
<gene>
    <name evidence="3" type="ORF">RAG0_03189</name>
</gene>
<dbReference type="AlphaFoldDB" id="A0A1E1K3C9"/>
<dbReference type="Pfam" id="PF14479">
    <property type="entry name" value="HeLo"/>
    <property type="match status" value="1"/>
</dbReference>
<dbReference type="Gene3D" id="1.20.120.1020">
    <property type="entry name" value="Prion-inhibition and propagation, HeLo domain"/>
    <property type="match status" value="1"/>
</dbReference>
<keyword evidence="4" id="KW-1185">Reference proteome</keyword>
<dbReference type="PANTHER" id="PTHR37542">
    <property type="entry name" value="HELO DOMAIN-CONTAINING PROTEIN-RELATED"/>
    <property type="match status" value="1"/>
</dbReference>
<name>A0A1E1K3C9_9HELO</name>
<organism evidence="3 4">
    <name type="scientific">Rhynchosporium agropyri</name>
    <dbReference type="NCBI Taxonomy" id="914238"/>
    <lineage>
        <taxon>Eukaryota</taxon>
        <taxon>Fungi</taxon>
        <taxon>Dikarya</taxon>
        <taxon>Ascomycota</taxon>
        <taxon>Pezizomycotina</taxon>
        <taxon>Leotiomycetes</taxon>
        <taxon>Helotiales</taxon>
        <taxon>Ploettnerulaceae</taxon>
        <taxon>Rhynchosporium</taxon>
    </lineage>
</organism>
<dbReference type="OrthoDB" id="1911848at2759"/>
<dbReference type="InterPro" id="IPR038305">
    <property type="entry name" value="HeLo_sf"/>
</dbReference>
<evidence type="ECO:0000259" key="2">
    <source>
        <dbReference type="Pfam" id="PF14479"/>
    </source>
</evidence>
<protein>
    <recommendedName>
        <fullName evidence="2">Prion-inhibition and propagation HeLo domain-containing protein</fullName>
    </recommendedName>
</protein>